<feature type="region of interest" description="Disordered" evidence="1">
    <location>
        <begin position="1"/>
        <end position="25"/>
    </location>
</feature>
<dbReference type="Proteomes" id="UP000198575">
    <property type="component" value="Unassembled WGS sequence"/>
</dbReference>
<evidence type="ECO:0000313" key="2">
    <source>
        <dbReference type="EMBL" id="SFN30922.1"/>
    </source>
</evidence>
<evidence type="ECO:0000313" key="3">
    <source>
        <dbReference type="Proteomes" id="UP000198575"/>
    </source>
</evidence>
<feature type="compositionally biased region" description="Acidic residues" evidence="1">
    <location>
        <begin position="80"/>
        <end position="91"/>
    </location>
</feature>
<reference evidence="2 3" key="1">
    <citation type="submission" date="2016-10" db="EMBL/GenBank/DDBJ databases">
        <authorList>
            <person name="de Groot N.N."/>
        </authorList>
    </citation>
    <scope>NUCLEOTIDE SEQUENCE [LARGE SCALE GENOMIC DNA]</scope>
    <source>
        <strain evidence="2 3">CGMCC 1.7659</strain>
    </source>
</reference>
<proteinExistence type="predicted"/>
<accession>A0A1I4XYP6</accession>
<protein>
    <submittedName>
        <fullName evidence="2">Uncharacterized protein</fullName>
    </submittedName>
</protein>
<gene>
    <name evidence="2" type="ORF">SAMN05216289_11347</name>
</gene>
<evidence type="ECO:0000256" key="1">
    <source>
        <dbReference type="SAM" id="MobiDB-lite"/>
    </source>
</evidence>
<feature type="region of interest" description="Disordered" evidence="1">
    <location>
        <begin position="80"/>
        <end position="99"/>
    </location>
</feature>
<keyword evidence="3" id="KW-1185">Reference proteome</keyword>
<dbReference type="AlphaFoldDB" id="A0A1I4XYP6"/>
<dbReference type="EMBL" id="FOVF01000013">
    <property type="protein sequence ID" value="SFN30922.1"/>
    <property type="molecule type" value="Genomic_DNA"/>
</dbReference>
<sequence>MQLPGKRISESDSLSISSHPTAEVSFSDNSTATCLVVACLDEEPALIRNAVAKFVRECQRIRDHYSWGVEVASEEAAVELAEAGEEDEGNPESEGTYVTPPRSAVTVKRRHGSVWKTLKLALAKGGVNSTNKRVGRFGPDLRTLKPQRILFEIKTTIYAAAVQQALGQLLLYEQTLGAPHIKILVLPHGLSITMREAIKALDILVVEYRWVGKSAVLDKQALDKVLAARGR</sequence>
<organism evidence="2 3">
    <name type="scientific">Dokdonella immobilis</name>
    <dbReference type="NCBI Taxonomy" id="578942"/>
    <lineage>
        <taxon>Bacteria</taxon>
        <taxon>Pseudomonadati</taxon>
        <taxon>Pseudomonadota</taxon>
        <taxon>Gammaproteobacteria</taxon>
        <taxon>Lysobacterales</taxon>
        <taxon>Rhodanobacteraceae</taxon>
        <taxon>Dokdonella</taxon>
    </lineage>
</organism>
<name>A0A1I4XYP6_9GAMM</name>